<dbReference type="Gene3D" id="3.20.20.60">
    <property type="entry name" value="Phosphoenolpyruvate-binding domains"/>
    <property type="match status" value="1"/>
</dbReference>
<dbReference type="Proteomes" id="UP000823927">
    <property type="component" value="Unassembled WGS sequence"/>
</dbReference>
<dbReference type="SUPFAM" id="SSF52009">
    <property type="entry name" value="Phosphohistidine domain"/>
    <property type="match status" value="1"/>
</dbReference>
<dbReference type="InterPro" id="IPR015793">
    <property type="entry name" value="Pyrv_Knase_brl"/>
</dbReference>
<reference evidence="22" key="1">
    <citation type="submission" date="2020-10" db="EMBL/GenBank/DDBJ databases">
        <authorList>
            <person name="Gilroy R."/>
        </authorList>
    </citation>
    <scope>NUCLEOTIDE SEQUENCE</scope>
    <source>
        <strain evidence="22">CHK178-757</strain>
    </source>
</reference>
<comment type="similarity">
    <text evidence="4">In the C-terminal section; belongs to the PEP-utilizing enzyme family.</text>
</comment>
<keyword evidence="10" id="KW-0547">Nucleotide-binding</keyword>
<evidence type="ECO:0000256" key="13">
    <source>
        <dbReference type="ARBA" id="ARBA00022842"/>
    </source>
</evidence>
<keyword evidence="16 22" id="KW-0670">Pyruvate</keyword>
<dbReference type="Pfam" id="PF02887">
    <property type="entry name" value="PK_C"/>
    <property type="match status" value="1"/>
</dbReference>
<evidence type="ECO:0000313" key="23">
    <source>
        <dbReference type="Proteomes" id="UP000823927"/>
    </source>
</evidence>
<comment type="cofactor">
    <cofactor evidence="2">
        <name>K(+)</name>
        <dbReference type="ChEBI" id="CHEBI:29103"/>
    </cofactor>
</comment>
<organism evidence="22 23">
    <name type="scientific">Candidatus Scybalocola faecigallinarum</name>
    <dbReference type="NCBI Taxonomy" id="2840941"/>
    <lineage>
        <taxon>Bacteria</taxon>
        <taxon>Bacillati</taxon>
        <taxon>Bacillota</taxon>
        <taxon>Clostridia</taxon>
        <taxon>Lachnospirales</taxon>
        <taxon>Lachnospiraceae</taxon>
        <taxon>Lachnospiraceae incertae sedis</taxon>
        <taxon>Candidatus Scybalocola (ex Gilroy et al. 2021)</taxon>
    </lineage>
</organism>
<evidence type="ECO:0000256" key="5">
    <source>
        <dbReference type="ARBA" id="ARBA00008663"/>
    </source>
</evidence>
<dbReference type="PRINTS" id="PR01050">
    <property type="entry name" value="PYRUVTKNASE"/>
</dbReference>
<dbReference type="Pfam" id="PF00224">
    <property type="entry name" value="PK"/>
    <property type="match status" value="1"/>
</dbReference>
<dbReference type="GO" id="GO:0016301">
    <property type="term" value="F:kinase activity"/>
    <property type="evidence" value="ECO:0007669"/>
    <property type="project" value="UniProtKB-KW"/>
</dbReference>
<feature type="domain" description="Pyruvate kinase C-terminal" evidence="21">
    <location>
        <begin position="356"/>
        <end position="469"/>
    </location>
</feature>
<dbReference type="GO" id="GO:0030955">
    <property type="term" value="F:potassium ion binding"/>
    <property type="evidence" value="ECO:0007669"/>
    <property type="project" value="UniProtKB-UniRule"/>
</dbReference>
<comment type="catalytic activity">
    <reaction evidence="18">
        <text>pyruvate + ATP = phosphoenolpyruvate + ADP + H(+)</text>
        <dbReference type="Rhea" id="RHEA:18157"/>
        <dbReference type="ChEBI" id="CHEBI:15361"/>
        <dbReference type="ChEBI" id="CHEBI:15378"/>
        <dbReference type="ChEBI" id="CHEBI:30616"/>
        <dbReference type="ChEBI" id="CHEBI:58702"/>
        <dbReference type="ChEBI" id="CHEBI:456216"/>
        <dbReference type="EC" id="2.7.1.40"/>
    </reaction>
</comment>
<dbReference type="InterPro" id="IPR001697">
    <property type="entry name" value="Pyr_Knase"/>
</dbReference>
<evidence type="ECO:0000256" key="7">
    <source>
        <dbReference type="ARBA" id="ARBA00018587"/>
    </source>
</evidence>
<evidence type="ECO:0000256" key="6">
    <source>
        <dbReference type="ARBA" id="ARBA00012142"/>
    </source>
</evidence>
<dbReference type="InterPro" id="IPR008279">
    <property type="entry name" value="PEP-util_enz_mobile_dom"/>
</dbReference>
<dbReference type="GO" id="GO:0004743">
    <property type="term" value="F:pyruvate kinase activity"/>
    <property type="evidence" value="ECO:0007669"/>
    <property type="project" value="UniProtKB-UniRule"/>
</dbReference>
<evidence type="ECO:0000313" key="22">
    <source>
        <dbReference type="EMBL" id="HIS46782.1"/>
    </source>
</evidence>
<dbReference type="InterPro" id="IPR011037">
    <property type="entry name" value="Pyrv_Knase-like_insert_dom_sf"/>
</dbReference>
<evidence type="ECO:0000256" key="11">
    <source>
        <dbReference type="ARBA" id="ARBA00022777"/>
    </source>
</evidence>
<dbReference type="Pfam" id="PF00391">
    <property type="entry name" value="PEP-utilizers"/>
    <property type="match status" value="1"/>
</dbReference>
<keyword evidence="14" id="KW-0630">Potassium</keyword>
<dbReference type="SUPFAM" id="SSF52935">
    <property type="entry name" value="PK C-terminal domain-like"/>
    <property type="match status" value="1"/>
</dbReference>
<feature type="domain" description="Pyruvate kinase barrel" evidence="19">
    <location>
        <begin position="1"/>
        <end position="322"/>
    </location>
</feature>
<dbReference type="PANTHER" id="PTHR11817">
    <property type="entry name" value="PYRUVATE KINASE"/>
    <property type="match status" value="1"/>
</dbReference>
<dbReference type="FunFam" id="3.20.20.60:FF:000025">
    <property type="entry name" value="Pyruvate kinase"/>
    <property type="match status" value="1"/>
</dbReference>
<proteinExistence type="inferred from homology"/>
<feature type="domain" description="PEP-utilising enzyme mobile" evidence="20">
    <location>
        <begin position="503"/>
        <end position="574"/>
    </location>
</feature>
<sequence>MRKTKIICTMGPAVENDQIIRTMMLEGMNVARFNFSHGDHAEQKGRLDRLKRIREELGLPVAALLDTKGPEIRIGRFENGKVELKKGQLFTLTTKEITGNEDQVSISYKELVDDVEEGMMILLDDGLIAMRIENMTATDIICKVINGGTLGDKKGVNIPGAKLSMPFISKKDYDDIIFGIENGFDFIAASFTRTADDILEIRRIFQEQGCNSMNIIAKIENMQGVENIDEIIRVADGIMIARGDMGVEIPLEDVPVIQKMIIKKVCEAGKQVITATQMLDSMMKNPRPTRAEATDVANAIYDGTSAIMLSGETAAGLYPVESLKTMVRIAVRTEKDIDYRKRFKMRETVERPDVTNAISHATCTTATDLGAAAIITVTKSGETVRMISKYRPECPIIGCTTEDYVCRQLNLSWGVSPLLIEEENNTDELFEHSVDAALAADLVKQGDLVVITAGVPLGISGTTNLIKVHVAGHILLKGKGISKRTAVGSLCVCSSKEDLEKNFKQGDIIVIKETDNDMLPYIKNAAGLVVEESGDNSHAAIVGLTLDIPVILGAEHAVHILKSGAVVNIDAGEGIVCVNQ</sequence>
<reference evidence="22" key="2">
    <citation type="journal article" date="2021" name="PeerJ">
        <title>Extensive microbial diversity within the chicken gut microbiome revealed by metagenomics and culture.</title>
        <authorList>
            <person name="Gilroy R."/>
            <person name="Ravi A."/>
            <person name="Getino M."/>
            <person name="Pursley I."/>
            <person name="Horton D.L."/>
            <person name="Alikhan N.F."/>
            <person name="Baker D."/>
            <person name="Gharbi K."/>
            <person name="Hall N."/>
            <person name="Watson M."/>
            <person name="Adriaenssens E.M."/>
            <person name="Foster-Nyarko E."/>
            <person name="Jarju S."/>
            <person name="Secka A."/>
            <person name="Antonio M."/>
            <person name="Oren A."/>
            <person name="Chaudhuri R.R."/>
            <person name="La Ragione R."/>
            <person name="Hildebrand F."/>
            <person name="Pallen M.J."/>
        </authorList>
    </citation>
    <scope>NUCLEOTIDE SEQUENCE</scope>
    <source>
        <strain evidence="22">CHK178-757</strain>
    </source>
</reference>
<evidence type="ECO:0000259" key="19">
    <source>
        <dbReference type="Pfam" id="PF00224"/>
    </source>
</evidence>
<keyword evidence="12" id="KW-0067">ATP-binding</keyword>
<evidence type="ECO:0000256" key="10">
    <source>
        <dbReference type="ARBA" id="ARBA00022741"/>
    </source>
</evidence>
<evidence type="ECO:0000256" key="4">
    <source>
        <dbReference type="ARBA" id="ARBA00006237"/>
    </source>
</evidence>
<evidence type="ECO:0000256" key="14">
    <source>
        <dbReference type="ARBA" id="ARBA00022958"/>
    </source>
</evidence>
<comment type="similarity">
    <text evidence="5 18">Belongs to the pyruvate kinase family.</text>
</comment>
<evidence type="ECO:0000256" key="12">
    <source>
        <dbReference type="ARBA" id="ARBA00022840"/>
    </source>
</evidence>
<keyword evidence="11 18" id="KW-0418">Kinase</keyword>
<evidence type="ECO:0000256" key="8">
    <source>
        <dbReference type="ARBA" id="ARBA00022679"/>
    </source>
</evidence>
<dbReference type="NCBIfam" id="NF004491">
    <property type="entry name" value="PRK05826.1"/>
    <property type="match status" value="1"/>
</dbReference>
<evidence type="ECO:0000259" key="20">
    <source>
        <dbReference type="Pfam" id="PF00391"/>
    </source>
</evidence>
<evidence type="ECO:0000256" key="3">
    <source>
        <dbReference type="ARBA" id="ARBA00004997"/>
    </source>
</evidence>
<dbReference type="SUPFAM" id="SSF50800">
    <property type="entry name" value="PK beta-barrel domain-like"/>
    <property type="match status" value="1"/>
</dbReference>
<dbReference type="NCBIfam" id="NF004978">
    <property type="entry name" value="PRK06354.1"/>
    <property type="match status" value="1"/>
</dbReference>
<comment type="pathway">
    <text evidence="3 18">Carbohydrate degradation; glycolysis; pyruvate from D-glyceraldehyde 3-phosphate: step 5/5.</text>
</comment>
<evidence type="ECO:0000256" key="2">
    <source>
        <dbReference type="ARBA" id="ARBA00001958"/>
    </source>
</evidence>
<evidence type="ECO:0000259" key="21">
    <source>
        <dbReference type="Pfam" id="PF02887"/>
    </source>
</evidence>
<keyword evidence="9" id="KW-0479">Metal-binding</keyword>
<dbReference type="InterPro" id="IPR015806">
    <property type="entry name" value="Pyrv_Knase_insert_dom_sf"/>
</dbReference>
<keyword evidence="8 18" id="KW-0808">Transferase</keyword>
<dbReference type="Gene3D" id="3.40.1380.20">
    <property type="entry name" value="Pyruvate kinase, C-terminal domain"/>
    <property type="match status" value="1"/>
</dbReference>
<evidence type="ECO:0000256" key="15">
    <source>
        <dbReference type="ARBA" id="ARBA00023152"/>
    </source>
</evidence>
<keyword evidence="15 18" id="KW-0324">Glycolysis</keyword>
<comment type="caution">
    <text evidence="22">The sequence shown here is derived from an EMBL/GenBank/DDBJ whole genome shotgun (WGS) entry which is preliminary data.</text>
</comment>
<dbReference type="EC" id="2.7.1.40" evidence="6 17"/>
<dbReference type="FunFam" id="2.40.33.10:FF:000001">
    <property type="entry name" value="Pyruvate kinase"/>
    <property type="match status" value="1"/>
</dbReference>
<evidence type="ECO:0000256" key="1">
    <source>
        <dbReference type="ARBA" id="ARBA00001946"/>
    </source>
</evidence>
<dbReference type="NCBIfam" id="TIGR01064">
    <property type="entry name" value="pyruv_kin"/>
    <property type="match status" value="1"/>
</dbReference>
<dbReference type="InterPro" id="IPR040442">
    <property type="entry name" value="Pyrv_kinase-like_dom_sf"/>
</dbReference>
<dbReference type="AlphaFoldDB" id="A0A9D1JQ48"/>
<dbReference type="SUPFAM" id="SSF51621">
    <property type="entry name" value="Phosphoenolpyruvate/pyruvate domain"/>
    <property type="match status" value="1"/>
</dbReference>
<protein>
    <recommendedName>
        <fullName evidence="7 17">Pyruvate kinase</fullName>
        <ecNumber evidence="6 17">2.7.1.40</ecNumber>
    </recommendedName>
</protein>
<dbReference type="InterPro" id="IPR036637">
    <property type="entry name" value="Phosphohistidine_dom_sf"/>
</dbReference>
<evidence type="ECO:0000256" key="16">
    <source>
        <dbReference type="ARBA" id="ARBA00023317"/>
    </source>
</evidence>
<evidence type="ECO:0000256" key="9">
    <source>
        <dbReference type="ARBA" id="ARBA00022723"/>
    </source>
</evidence>
<dbReference type="GO" id="GO:0000287">
    <property type="term" value="F:magnesium ion binding"/>
    <property type="evidence" value="ECO:0007669"/>
    <property type="project" value="UniProtKB-UniRule"/>
</dbReference>
<dbReference type="InterPro" id="IPR036918">
    <property type="entry name" value="Pyrv_Knase_C_sf"/>
</dbReference>
<gene>
    <name evidence="22" type="primary">pyk</name>
    <name evidence="22" type="ORF">IAB46_04315</name>
</gene>
<dbReference type="Gene3D" id="2.40.33.10">
    <property type="entry name" value="PK beta-barrel domain-like"/>
    <property type="match status" value="1"/>
</dbReference>
<keyword evidence="13 18" id="KW-0460">Magnesium</keyword>
<dbReference type="EMBL" id="DVIT01000016">
    <property type="protein sequence ID" value="HIS46782.1"/>
    <property type="molecule type" value="Genomic_DNA"/>
</dbReference>
<dbReference type="InterPro" id="IPR015795">
    <property type="entry name" value="Pyrv_Knase_C"/>
</dbReference>
<name>A0A9D1JQ48_9FIRM</name>
<evidence type="ECO:0000256" key="18">
    <source>
        <dbReference type="RuleBase" id="RU000504"/>
    </source>
</evidence>
<comment type="cofactor">
    <cofactor evidence="1">
        <name>Mg(2+)</name>
        <dbReference type="ChEBI" id="CHEBI:18420"/>
    </cofactor>
</comment>
<accession>A0A9D1JQ48</accession>
<dbReference type="InterPro" id="IPR015813">
    <property type="entry name" value="Pyrv/PenolPyrv_kinase-like_dom"/>
</dbReference>
<dbReference type="Gene3D" id="3.50.30.10">
    <property type="entry name" value="Phosphohistidine domain"/>
    <property type="match status" value="1"/>
</dbReference>
<dbReference type="GO" id="GO:0005524">
    <property type="term" value="F:ATP binding"/>
    <property type="evidence" value="ECO:0007669"/>
    <property type="project" value="UniProtKB-KW"/>
</dbReference>
<evidence type="ECO:0000256" key="17">
    <source>
        <dbReference type="NCBIfam" id="TIGR01064"/>
    </source>
</evidence>